<organism evidence="1">
    <name type="scientific">Arundo donax</name>
    <name type="common">Giant reed</name>
    <name type="synonym">Donax arundinaceus</name>
    <dbReference type="NCBI Taxonomy" id="35708"/>
    <lineage>
        <taxon>Eukaryota</taxon>
        <taxon>Viridiplantae</taxon>
        <taxon>Streptophyta</taxon>
        <taxon>Embryophyta</taxon>
        <taxon>Tracheophyta</taxon>
        <taxon>Spermatophyta</taxon>
        <taxon>Magnoliopsida</taxon>
        <taxon>Liliopsida</taxon>
        <taxon>Poales</taxon>
        <taxon>Poaceae</taxon>
        <taxon>PACMAD clade</taxon>
        <taxon>Arundinoideae</taxon>
        <taxon>Arundineae</taxon>
        <taxon>Arundo</taxon>
    </lineage>
</organism>
<name>A0A0A9GEV2_ARUDO</name>
<accession>A0A0A9GEV2</accession>
<dbReference type="EMBL" id="GBRH01174869">
    <property type="protein sequence ID" value="JAE23027.1"/>
    <property type="molecule type" value="Transcribed_RNA"/>
</dbReference>
<reference evidence="1" key="1">
    <citation type="submission" date="2014-09" db="EMBL/GenBank/DDBJ databases">
        <authorList>
            <person name="Magalhaes I.L.F."/>
            <person name="Oliveira U."/>
            <person name="Santos F.R."/>
            <person name="Vidigal T.H.D.A."/>
            <person name="Brescovit A.D."/>
            <person name="Santos A.J."/>
        </authorList>
    </citation>
    <scope>NUCLEOTIDE SEQUENCE</scope>
    <source>
        <tissue evidence="1">Shoot tissue taken approximately 20 cm above the soil surface</tissue>
    </source>
</reference>
<protein>
    <submittedName>
        <fullName evidence="1">Uncharacterized protein</fullName>
    </submittedName>
</protein>
<evidence type="ECO:0000313" key="1">
    <source>
        <dbReference type="EMBL" id="JAE23027.1"/>
    </source>
</evidence>
<sequence length="85" mass="10120">MVHDNDKSDNKERSLAKQLNQKYKKSCFNLINSSFHCREPGNEVMSLKAKELIILVYSYLWYLTYRQKRTLFVILSHAKQNIPLQ</sequence>
<proteinExistence type="predicted"/>
<reference evidence="1" key="2">
    <citation type="journal article" date="2015" name="Data Brief">
        <title>Shoot transcriptome of the giant reed, Arundo donax.</title>
        <authorList>
            <person name="Barrero R.A."/>
            <person name="Guerrero F.D."/>
            <person name="Moolhuijzen P."/>
            <person name="Goolsby J.A."/>
            <person name="Tidwell J."/>
            <person name="Bellgard S.E."/>
            <person name="Bellgard M.I."/>
        </authorList>
    </citation>
    <scope>NUCLEOTIDE SEQUENCE</scope>
    <source>
        <tissue evidence="1">Shoot tissue taken approximately 20 cm above the soil surface</tissue>
    </source>
</reference>
<dbReference type="AlphaFoldDB" id="A0A0A9GEV2"/>